<dbReference type="AlphaFoldDB" id="A0AAP0ILS2"/>
<keyword evidence="7" id="KW-1185">Reference proteome</keyword>
<sequence>MDPSSNHQNSAAVFKLACVTIHHNSRPLRPDKRSGQEKEEPEFQFTFSRRHLKRYYVNPDGGDFPYLERSLDCNCKIITHSMKIDPYNSLPGCSSPLEKAVFDAFVELELVNTNVSNSVIMHQFYSVVKEAEMLATDARNKGSKKMGMRVEIVLRSNYRYDEEARMQMAMLESTEQAKFCFVPASRSAFDNLEKMVLKKDVFGGCAGYGCQICLENMEIGSEVTRMPCSHVFHWGCIDKWLGTNHVCPLCRYKLPV</sequence>
<dbReference type="GO" id="GO:0061630">
    <property type="term" value="F:ubiquitin protein ligase activity"/>
    <property type="evidence" value="ECO:0007669"/>
    <property type="project" value="TreeGrafter"/>
</dbReference>
<dbReference type="Pfam" id="PF13639">
    <property type="entry name" value="zf-RING_2"/>
    <property type="match status" value="1"/>
</dbReference>
<dbReference type="GO" id="GO:0006511">
    <property type="term" value="P:ubiquitin-dependent protein catabolic process"/>
    <property type="evidence" value="ECO:0007669"/>
    <property type="project" value="TreeGrafter"/>
</dbReference>
<dbReference type="SMART" id="SM00184">
    <property type="entry name" value="RING"/>
    <property type="match status" value="1"/>
</dbReference>
<evidence type="ECO:0000256" key="3">
    <source>
        <dbReference type="ARBA" id="ARBA00022833"/>
    </source>
</evidence>
<dbReference type="CDD" id="cd16454">
    <property type="entry name" value="RING-H2_PA-TM-RING"/>
    <property type="match status" value="1"/>
</dbReference>
<dbReference type="SUPFAM" id="SSF57850">
    <property type="entry name" value="RING/U-box"/>
    <property type="match status" value="1"/>
</dbReference>
<dbReference type="InterPro" id="IPR051834">
    <property type="entry name" value="RING_finger_E3_ligase"/>
</dbReference>
<evidence type="ECO:0000313" key="6">
    <source>
        <dbReference type="EMBL" id="KAK9116837.1"/>
    </source>
</evidence>
<evidence type="ECO:0000313" key="7">
    <source>
        <dbReference type="Proteomes" id="UP001417504"/>
    </source>
</evidence>
<evidence type="ECO:0000256" key="2">
    <source>
        <dbReference type="ARBA" id="ARBA00022771"/>
    </source>
</evidence>
<keyword evidence="2 4" id="KW-0863">Zinc-finger</keyword>
<organism evidence="6 7">
    <name type="scientific">Stephania japonica</name>
    <dbReference type="NCBI Taxonomy" id="461633"/>
    <lineage>
        <taxon>Eukaryota</taxon>
        <taxon>Viridiplantae</taxon>
        <taxon>Streptophyta</taxon>
        <taxon>Embryophyta</taxon>
        <taxon>Tracheophyta</taxon>
        <taxon>Spermatophyta</taxon>
        <taxon>Magnoliopsida</taxon>
        <taxon>Ranunculales</taxon>
        <taxon>Menispermaceae</taxon>
        <taxon>Menispermoideae</taxon>
        <taxon>Cissampelideae</taxon>
        <taxon>Stephania</taxon>
    </lineage>
</organism>
<dbReference type="GO" id="GO:0008270">
    <property type="term" value="F:zinc ion binding"/>
    <property type="evidence" value="ECO:0007669"/>
    <property type="project" value="UniProtKB-KW"/>
</dbReference>
<dbReference type="InterPro" id="IPR001841">
    <property type="entry name" value="Znf_RING"/>
</dbReference>
<dbReference type="EMBL" id="JBBNAE010000006">
    <property type="protein sequence ID" value="KAK9116837.1"/>
    <property type="molecule type" value="Genomic_DNA"/>
</dbReference>
<accession>A0AAP0ILS2</accession>
<dbReference type="PROSITE" id="PS50089">
    <property type="entry name" value="ZF_RING_2"/>
    <property type="match status" value="1"/>
</dbReference>
<keyword evidence="3" id="KW-0862">Zinc</keyword>
<feature type="domain" description="RING-type" evidence="5">
    <location>
        <begin position="210"/>
        <end position="251"/>
    </location>
</feature>
<dbReference type="Gene3D" id="3.30.40.10">
    <property type="entry name" value="Zinc/RING finger domain, C3HC4 (zinc finger)"/>
    <property type="match status" value="1"/>
</dbReference>
<evidence type="ECO:0000256" key="4">
    <source>
        <dbReference type="PROSITE-ProRule" id="PRU00175"/>
    </source>
</evidence>
<evidence type="ECO:0000259" key="5">
    <source>
        <dbReference type="PROSITE" id="PS50089"/>
    </source>
</evidence>
<proteinExistence type="predicted"/>
<comment type="caution">
    <text evidence="6">The sequence shown here is derived from an EMBL/GenBank/DDBJ whole genome shotgun (WGS) entry which is preliminary data.</text>
</comment>
<dbReference type="Proteomes" id="UP001417504">
    <property type="component" value="Unassembled WGS sequence"/>
</dbReference>
<evidence type="ECO:0000256" key="1">
    <source>
        <dbReference type="ARBA" id="ARBA00022723"/>
    </source>
</evidence>
<gene>
    <name evidence="6" type="ORF">Sjap_015784</name>
</gene>
<dbReference type="InterPro" id="IPR013083">
    <property type="entry name" value="Znf_RING/FYVE/PHD"/>
</dbReference>
<name>A0AAP0ILS2_9MAGN</name>
<dbReference type="GO" id="GO:0005634">
    <property type="term" value="C:nucleus"/>
    <property type="evidence" value="ECO:0007669"/>
    <property type="project" value="TreeGrafter"/>
</dbReference>
<keyword evidence="1" id="KW-0479">Metal-binding</keyword>
<dbReference type="PANTHER" id="PTHR45931">
    <property type="entry name" value="SI:CH211-59O9.10"/>
    <property type="match status" value="1"/>
</dbReference>
<dbReference type="PANTHER" id="PTHR45931:SF16">
    <property type="entry name" value="RING_U-BOX SUPERFAMILY PROTEIN"/>
    <property type="match status" value="1"/>
</dbReference>
<reference evidence="6 7" key="1">
    <citation type="submission" date="2024-01" db="EMBL/GenBank/DDBJ databases">
        <title>Genome assemblies of Stephania.</title>
        <authorList>
            <person name="Yang L."/>
        </authorList>
    </citation>
    <scope>NUCLEOTIDE SEQUENCE [LARGE SCALE GENOMIC DNA]</scope>
    <source>
        <strain evidence="6">QJT</strain>
        <tissue evidence="6">Leaf</tissue>
    </source>
</reference>
<protein>
    <recommendedName>
        <fullName evidence="5">RING-type domain-containing protein</fullName>
    </recommendedName>
</protein>